<dbReference type="PANTHER" id="PTHR43656">
    <property type="entry name" value="BINDING OXIDOREDUCTASE, PUTATIVE (AFU_ORTHOLOGUE AFUA_2G08260)-RELATED"/>
    <property type="match status" value="1"/>
</dbReference>
<dbReference type="HOGENOM" id="CLU_012153_6_3_1"/>
<dbReference type="InParanoid" id="W3XPG9"/>
<dbReference type="PANTHER" id="PTHR43656:SF5">
    <property type="entry name" value="NADH:FLAVIN OXIDOREDUCTASE_NADH OXIDASE N-TERMINAL DOMAIN-CONTAINING PROTEIN"/>
    <property type="match status" value="1"/>
</dbReference>
<dbReference type="GeneID" id="19266696"/>
<dbReference type="AlphaFoldDB" id="W3XPG9"/>
<evidence type="ECO:0000259" key="6">
    <source>
        <dbReference type="Pfam" id="PF00724"/>
    </source>
</evidence>
<dbReference type="Gene3D" id="3.20.20.70">
    <property type="entry name" value="Aldolase class I"/>
    <property type="match status" value="1"/>
</dbReference>
<gene>
    <name evidence="7" type="ORF">PFICI_01683</name>
</gene>
<comment type="similarity">
    <text evidence="1">Belongs to the NADH:flavin oxidoreductase/NADH oxidase family.</text>
</comment>
<dbReference type="OMA" id="PKPMDEQ"/>
<dbReference type="SUPFAM" id="SSF51395">
    <property type="entry name" value="FMN-linked oxidoreductases"/>
    <property type="match status" value="1"/>
</dbReference>
<reference evidence="8" key="1">
    <citation type="journal article" date="2015" name="BMC Genomics">
        <title>Genomic and transcriptomic analysis of the endophytic fungus Pestalotiopsis fici reveals its lifestyle and high potential for synthesis of natural products.</title>
        <authorList>
            <person name="Wang X."/>
            <person name="Zhang X."/>
            <person name="Liu L."/>
            <person name="Xiang M."/>
            <person name="Wang W."/>
            <person name="Sun X."/>
            <person name="Che Y."/>
            <person name="Guo L."/>
            <person name="Liu G."/>
            <person name="Guo L."/>
            <person name="Wang C."/>
            <person name="Yin W.B."/>
            <person name="Stadler M."/>
            <person name="Zhang X."/>
            <person name="Liu X."/>
        </authorList>
    </citation>
    <scope>NUCLEOTIDE SEQUENCE [LARGE SCALE GENOMIC DNA]</scope>
    <source>
        <strain evidence="8">W106-1 / CGMCC3.15140</strain>
    </source>
</reference>
<dbReference type="eggNOG" id="KOG0134">
    <property type="taxonomic scope" value="Eukaryota"/>
</dbReference>
<dbReference type="CDD" id="cd04733">
    <property type="entry name" value="OYE_like_2_FMN"/>
    <property type="match status" value="1"/>
</dbReference>
<evidence type="ECO:0000313" key="7">
    <source>
        <dbReference type="EMBL" id="ETS87855.1"/>
    </source>
</evidence>
<keyword evidence="4" id="KW-0560">Oxidoreductase</keyword>
<dbReference type="InterPro" id="IPR001155">
    <property type="entry name" value="OxRdtase_FMN_N"/>
</dbReference>
<dbReference type="KEGG" id="pfy:PFICI_01683"/>
<evidence type="ECO:0000313" key="8">
    <source>
        <dbReference type="Proteomes" id="UP000030651"/>
    </source>
</evidence>
<evidence type="ECO:0000256" key="1">
    <source>
        <dbReference type="ARBA" id="ARBA00005979"/>
    </source>
</evidence>
<accession>W3XPG9</accession>
<name>W3XPG9_PESFW</name>
<sequence>MYPNRVPSKDTDSSPLAEPLRLEPSGKVAKNRLLKAAMTEQLSTWDPVKHEKRGIPTPELVNLYTRFGEGGFGLVLTGNIMFEYDHLEGAGNVIIPPGAPFSGERFGLLKRVAEAAKKHGSLVIAQLSHPGRQVAMNIQPNPISASDVQLKTNEMGMESGVPRPMEEADFARIIEGFAHATEYCYRAGFDGIQLHAAHGYLLAQFLSPSTNKRSDQYGGPLLNRSRLIFEIAAEIRKRIPTSFAMGIKLNSVEFQEDGFSVADCKQLCAEIEKHKFDFVELSGGTYEELGFSHKRESTKQREAFFLEFAEKVKINLNKTKIFVTGGLRTVDAMVRALDTVDGVGLGRPVSHESDLAEKILNRGVKSAIEPLLDSQDFFMTAVAAGAQ</sequence>
<dbReference type="GO" id="GO:0016491">
    <property type="term" value="F:oxidoreductase activity"/>
    <property type="evidence" value="ECO:0007669"/>
    <property type="project" value="UniProtKB-KW"/>
</dbReference>
<dbReference type="OrthoDB" id="1663137at2759"/>
<protein>
    <recommendedName>
        <fullName evidence="6">NADH:flavin oxidoreductase/NADH oxidase N-terminal domain-containing protein</fullName>
    </recommendedName>
</protein>
<evidence type="ECO:0000256" key="4">
    <source>
        <dbReference type="ARBA" id="ARBA00023002"/>
    </source>
</evidence>
<organism evidence="7 8">
    <name type="scientific">Pestalotiopsis fici (strain W106-1 / CGMCC3.15140)</name>
    <dbReference type="NCBI Taxonomy" id="1229662"/>
    <lineage>
        <taxon>Eukaryota</taxon>
        <taxon>Fungi</taxon>
        <taxon>Dikarya</taxon>
        <taxon>Ascomycota</taxon>
        <taxon>Pezizomycotina</taxon>
        <taxon>Sordariomycetes</taxon>
        <taxon>Xylariomycetidae</taxon>
        <taxon>Amphisphaeriales</taxon>
        <taxon>Sporocadaceae</taxon>
        <taxon>Pestalotiopsis</taxon>
    </lineage>
</organism>
<keyword evidence="3" id="KW-0288">FMN</keyword>
<dbReference type="EMBL" id="KI912109">
    <property type="protein sequence ID" value="ETS87855.1"/>
    <property type="molecule type" value="Genomic_DNA"/>
</dbReference>
<dbReference type="Proteomes" id="UP000030651">
    <property type="component" value="Unassembled WGS sequence"/>
</dbReference>
<proteinExistence type="inferred from homology"/>
<feature type="domain" description="NADH:flavin oxidoreductase/NADH oxidase N-terminal" evidence="6">
    <location>
        <begin position="18"/>
        <end position="359"/>
    </location>
</feature>
<evidence type="ECO:0000256" key="5">
    <source>
        <dbReference type="SAM" id="MobiDB-lite"/>
    </source>
</evidence>
<dbReference type="GO" id="GO:0010181">
    <property type="term" value="F:FMN binding"/>
    <property type="evidence" value="ECO:0007669"/>
    <property type="project" value="InterPro"/>
</dbReference>
<evidence type="ECO:0000256" key="2">
    <source>
        <dbReference type="ARBA" id="ARBA00022630"/>
    </source>
</evidence>
<dbReference type="InterPro" id="IPR051799">
    <property type="entry name" value="NADH_flavin_oxidoreductase"/>
</dbReference>
<feature type="region of interest" description="Disordered" evidence="5">
    <location>
        <begin position="1"/>
        <end position="20"/>
    </location>
</feature>
<dbReference type="InterPro" id="IPR013785">
    <property type="entry name" value="Aldolase_TIM"/>
</dbReference>
<keyword evidence="8" id="KW-1185">Reference proteome</keyword>
<dbReference type="Pfam" id="PF00724">
    <property type="entry name" value="Oxidored_FMN"/>
    <property type="match status" value="1"/>
</dbReference>
<keyword evidence="2" id="KW-0285">Flavoprotein</keyword>
<dbReference type="RefSeq" id="XP_007828455.1">
    <property type="nucleotide sequence ID" value="XM_007830264.1"/>
</dbReference>
<evidence type="ECO:0000256" key="3">
    <source>
        <dbReference type="ARBA" id="ARBA00022643"/>
    </source>
</evidence>